<dbReference type="NCBIfam" id="TIGR00585">
    <property type="entry name" value="mutl"/>
    <property type="match status" value="1"/>
</dbReference>
<comment type="caution">
    <text evidence="9">The sequence shown here is derived from an EMBL/GenBank/DDBJ whole genome shotgun (WGS) entry which is preliminary data.</text>
</comment>
<dbReference type="PANTHER" id="PTHR10073:SF12">
    <property type="entry name" value="DNA MISMATCH REPAIR PROTEIN MLH1"/>
    <property type="match status" value="1"/>
</dbReference>
<name>A0ABT5F5L4_9BACT</name>
<dbReference type="InterPro" id="IPR036890">
    <property type="entry name" value="HATPase_C_sf"/>
</dbReference>
<dbReference type="InterPro" id="IPR020568">
    <property type="entry name" value="Ribosomal_Su5_D2-typ_SF"/>
</dbReference>
<organism evidence="9 10">
    <name type="scientific">Polyangium mundeleinium</name>
    <dbReference type="NCBI Taxonomy" id="2995306"/>
    <lineage>
        <taxon>Bacteria</taxon>
        <taxon>Pseudomonadati</taxon>
        <taxon>Myxococcota</taxon>
        <taxon>Polyangia</taxon>
        <taxon>Polyangiales</taxon>
        <taxon>Polyangiaceae</taxon>
        <taxon>Polyangium</taxon>
    </lineage>
</organism>
<dbReference type="Proteomes" id="UP001221411">
    <property type="component" value="Unassembled WGS sequence"/>
</dbReference>
<dbReference type="EMBL" id="JAQNDO010000001">
    <property type="protein sequence ID" value="MDC0749387.1"/>
    <property type="molecule type" value="Genomic_DNA"/>
</dbReference>
<feature type="compositionally biased region" description="Low complexity" evidence="6">
    <location>
        <begin position="375"/>
        <end position="391"/>
    </location>
</feature>
<dbReference type="CDD" id="cd16926">
    <property type="entry name" value="HATPase_MutL-MLH-PMS-like"/>
    <property type="match status" value="1"/>
</dbReference>
<feature type="compositionally biased region" description="Pro residues" evidence="6">
    <location>
        <begin position="443"/>
        <end position="469"/>
    </location>
</feature>
<dbReference type="SMART" id="SM00853">
    <property type="entry name" value="MutL_C"/>
    <property type="match status" value="1"/>
</dbReference>
<comment type="function">
    <text evidence="5">This protein is involved in the repair of mismatches in DNA. It is required for dam-dependent methyl-directed DNA mismatch repair. May act as a 'molecular matchmaker', a protein that promotes the formation of a stable complex between two or more DNA-binding proteins in an ATP-dependent manner without itself being part of a final effector complex.</text>
</comment>
<dbReference type="Pfam" id="PF08676">
    <property type="entry name" value="MutL_C"/>
    <property type="match status" value="1"/>
</dbReference>
<accession>A0ABT5F5L4</accession>
<dbReference type="CDD" id="cd00782">
    <property type="entry name" value="MutL_Trans"/>
    <property type="match status" value="1"/>
</dbReference>
<dbReference type="InterPro" id="IPR020667">
    <property type="entry name" value="DNA_mismatch_repair_MutL"/>
</dbReference>
<evidence type="ECO:0000313" key="9">
    <source>
        <dbReference type="EMBL" id="MDC0749387.1"/>
    </source>
</evidence>
<comment type="similarity">
    <text evidence="1 5">Belongs to the DNA mismatch repair MutL/HexB family.</text>
</comment>
<dbReference type="InterPro" id="IPR042120">
    <property type="entry name" value="MutL_C_dimsub"/>
</dbReference>
<keyword evidence="9" id="KW-0255">Endonuclease</keyword>
<dbReference type="HAMAP" id="MF_00149">
    <property type="entry name" value="DNA_mis_repair"/>
    <property type="match status" value="1"/>
</dbReference>
<dbReference type="Pfam" id="PF01119">
    <property type="entry name" value="DNA_mis_repair"/>
    <property type="match status" value="1"/>
</dbReference>
<evidence type="ECO:0000256" key="1">
    <source>
        <dbReference type="ARBA" id="ARBA00006082"/>
    </source>
</evidence>
<sequence length="676" mass="72779">MTRPPGRVHVLPDDLANQIAAGEVVERPASVVKELVENALDARARRIRVDIEGGGVTLVRVTDDGSGMDRKDATLAVLRHATSKIGSIDDLRRIQSFGFRGEALPSIASVSRFSLRTRKPEDDEGTLVRIEGGSPADVGPCGVAAGTSIEVRDLFFNVPARRKFLRAVSTESAHVTEVVEAAALCRPDVTLVLARDGRVAREWLRTQSREERALDVFDDEPLAACRGERGPLAVEAFLSRPERARAGATRLLFFVNGRPVKDRTLARMVANAYGSVLEPGRYPVGVVHVDLPPELVDVNVHPQKAEVRFADGRAIQDALYKIIAAPLARAFGLPAPGASPWAHYHKNRAEERSLPPEPATPPPPATAFLPGLFGKGPASAPADSSGPAPFGQRKPKPVDEARPPHTTWNGSGELPPLDPRNDPSGQTIPSAPEPDPWGLAADIPPPLPPLPVPTPTPPPIAAPPRPMPYPTADERTQTAERPGAFGSLSFVAQVRRTFLVCEGQDGLFVLDQHAAAERVTFERLRRSYETRAVASQRLLIPEMVTVTAEEAAIIEEAQDAISRTGLDVSLRGVRDAAITAVPQILAARATPAVLLRDLLSELSRVGERAFSGAVDLALATMACHGSIRAGDAVSKEEAEALFRALDEVDFAGHCPHGRPVVMRIRWAELEQKVGRR</sequence>
<dbReference type="InterPro" id="IPR038973">
    <property type="entry name" value="MutL/Mlh/Pms-like"/>
</dbReference>
<feature type="domain" description="MutL C-terminal dimerisation" evidence="7">
    <location>
        <begin position="490"/>
        <end position="633"/>
    </location>
</feature>
<feature type="compositionally biased region" description="Pro residues" evidence="6">
    <location>
        <begin position="355"/>
        <end position="365"/>
    </location>
</feature>
<dbReference type="Gene3D" id="3.30.1370.100">
    <property type="entry name" value="MutL, C-terminal domain, regulatory subdomain"/>
    <property type="match status" value="1"/>
</dbReference>
<evidence type="ECO:0000256" key="3">
    <source>
        <dbReference type="ARBA" id="ARBA00022763"/>
    </source>
</evidence>
<dbReference type="InterPro" id="IPR013507">
    <property type="entry name" value="DNA_mismatch_S5_2-like"/>
</dbReference>
<keyword evidence="10" id="KW-1185">Reference proteome</keyword>
<dbReference type="SMART" id="SM01340">
    <property type="entry name" value="DNA_mis_repair"/>
    <property type="match status" value="1"/>
</dbReference>
<dbReference type="InterPro" id="IPR037198">
    <property type="entry name" value="MutL_C_sf"/>
</dbReference>
<feature type="region of interest" description="Disordered" evidence="6">
    <location>
        <begin position="349"/>
        <end position="474"/>
    </location>
</feature>
<keyword evidence="4 5" id="KW-0234">DNA repair</keyword>
<dbReference type="Pfam" id="PF13589">
    <property type="entry name" value="HATPase_c_3"/>
    <property type="match status" value="1"/>
</dbReference>
<dbReference type="SUPFAM" id="SSF118116">
    <property type="entry name" value="DNA mismatch repair protein MutL"/>
    <property type="match status" value="1"/>
</dbReference>
<keyword evidence="9" id="KW-0378">Hydrolase</keyword>
<keyword evidence="9" id="KW-0540">Nuclease</keyword>
<evidence type="ECO:0000256" key="4">
    <source>
        <dbReference type="ARBA" id="ARBA00023204"/>
    </source>
</evidence>
<dbReference type="PROSITE" id="PS00058">
    <property type="entry name" value="DNA_MISMATCH_REPAIR_1"/>
    <property type="match status" value="1"/>
</dbReference>
<dbReference type="GO" id="GO:0004519">
    <property type="term" value="F:endonuclease activity"/>
    <property type="evidence" value="ECO:0007669"/>
    <property type="project" value="UniProtKB-KW"/>
</dbReference>
<dbReference type="InterPro" id="IPR014721">
    <property type="entry name" value="Ribsml_uS5_D2-typ_fold_subgr"/>
</dbReference>
<dbReference type="Gene3D" id="3.30.1540.20">
    <property type="entry name" value="MutL, C-terminal domain, dimerisation subdomain"/>
    <property type="match status" value="1"/>
</dbReference>
<dbReference type="InterPro" id="IPR002099">
    <property type="entry name" value="MutL/Mlh/PMS"/>
</dbReference>
<dbReference type="InterPro" id="IPR014790">
    <property type="entry name" value="MutL_C"/>
</dbReference>
<evidence type="ECO:0000313" key="10">
    <source>
        <dbReference type="Proteomes" id="UP001221411"/>
    </source>
</evidence>
<evidence type="ECO:0000259" key="8">
    <source>
        <dbReference type="SMART" id="SM01340"/>
    </source>
</evidence>
<feature type="domain" description="DNA mismatch repair protein S5" evidence="8">
    <location>
        <begin position="213"/>
        <end position="328"/>
    </location>
</feature>
<evidence type="ECO:0000256" key="5">
    <source>
        <dbReference type="HAMAP-Rule" id="MF_00149"/>
    </source>
</evidence>
<protein>
    <recommendedName>
        <fullName evidence="2 5">DNA mismatch repair protein MutL</fullName>
    </recommendedName>
</protein>
<dbReference type="InterPro" id="IPR042121">
    <property type="entry name" value="MutL_C_regsub"/>
</dbReference>
<proteinExistence type="inferred from homology"/>
<dbReference type="Gene3D" id="3.30.565.10">
    <property type="entry name" value="Histidine kinase-like ATPase, C-terminal domain"/>
    <property type="match status" value="1"/>
</dbReference>
<gene>
    <name evidence="5 9" type="primary">mutL</name>
    <name evidence="9" type="ORF">POL67_49115</name>
</gene>
<keyword evidence="3 5" id="KW-0227">DNA damage</keyword>
<dbReference type="Gene3D" id="3.30.230.10">
    <property type="match status" value="1"/>
</dbReference>
<reference evidence="9 10" key="1">
    <citation type="submission" date="2022-11" db="EMBL/GenBank/DDBJ databases">
        <title>Minimal conservation of predation-associated metabolite biosynthetic gene clusters underscores biosynthetic potential of Myxococcota including descriptions for ten novel species: Archangium lansinium sp. nov., Myxococcus landrumus sp. nov., Nannocystis bai.</title>
        <authorList>
            <person name="Ahearne A."/>
            <person name="Stevens C."/>
            <person name="Dowd S."/>
        </authorList>
    </citation>
    <scope>NUCLEOTIDE SEQUENCE [LARGE SCALE GENOMIC DNA]</scope>
    <source>
        <strain evidence="9 10">RJM3</strain>
    </source>
</reference>
<dbReference type="PANTHER" id="PTHR10073">
    <property type="entry name" value="DNA MISMATCH REPAIR PROTEIN MLH, PMS, MUTL"/>
    <property type="match status" value="1"/>
</dbReference>
<dbReference type="SUPFAM" id="SSF54211">
    <property type="entry name" value="Ribosomal protein S5 domain 2-like"/>
    <property type="match status" value="1"/>
</dbReference>
<evidence type="ECO:0000256" key="2">
    <source>
        <dbReference type="ARBA" id="ARBA00021975"/>
    </source>
</evidence>
<dbReference type="SUPFAM" id="SSF55874">
    <property type="entry name" value="ATPase domain of HSP90 chaperone/DNA topoisomerase II/histidine kinase"/>
    <property type="match status" value="1"/>
</dbReference>
<dbReference type="InterPro" id="IPR014762">
    <property type="entry name" value="DNA_mismatch_repair_CS"/>
</dbReference>
<dbReference type="RefSeq" id="WP_271929173.1">
    <property type="nucleotide sequence ID" value="NZ_JAQNDO010000001.1"/>
</dbReference>
<evidence type="ECO:0000259" key="7">
    <source>
        <dbReference type="SMART" id="SM00853"/>
    </source>
</evidence>
<evidence type="ECO:0000256" key="6">
    <source>
        <dbReference type="SAM" id="MobiDB-lite"/>
    </source>
</evidence>